<evidence type="ECO:0000313" key="8">
    <source>
        <dbReference type="EMBL" id="KAF2681621.1"/>
    </source>
</evidence>
<accession>A0A6G1IUK0</accession>
<feature type="domain" description="Major facilitator superfamily (MFS) profile" evidence="7">
    <location>
        <begin position="148"/>
        <end position="603"/>
    </location>
</feature>
<dbReference type="SUPFAM" id="SSF103473">
    <property type="entry name" value="MFS general substrate transporter"/>
    <property type="match status" value="1"/>
</dbReference>
<evidence type="ECO:0000256" key="3">
    <source>
        <dbReference type="ARBA" id="ARBA00022989"/>
    </source>
</evidence>
<keyword evidence="4 6" id="KW-0472">Membrane</keyword>
<feature type="transmembrane region" description="Helical" evidence="6">
    <location>
        <begin position="277"/>
        <end position="304"/>
    </location>
</feature>
<sequence length="609" mass="65670">MKVSPAQSQFGDESSPEPPANCQPKERPGLVVEKETLSNLEKPASTHSKPAHLSKGQIAARHISLQSIVDSIATEEGYHGYEGSALPMPPINYTRWSELSIQRALLNSKLDLEKHKNEYGSGSRAPSSQTPGQSSKLIEMSTMREIMFVGVCAVSHLMTQAALGQALVPIDIIAETFGNVSPGELSWFIAGYSLTVGTFIMISGQLGDIFGHKRVFAFGYAWLGIWSCFTGFSAYVHNQVYFDICRAMQGIGPALLMPNALALFGRAYAPGSIRKNIVFSIFGALAPTGFVIGGIFGSLFAQLAWWPWSFWSYGAAAFGLAAFSLLAIPKALSDRPAVKPKFDWTGSLLVVAGLVLVNVAFNNGPLYGWGTPHVYFIVLMGLMCLGGFIWVERRAINPLLPIHALNSTVGFVLALVGLGWGAFGVWIFYTVRFLQQTRNETPLAISAQFAPAVIAGLVAAGLTGFFLTHTPVSFVMMLAMIAFLAGIIISSFQPSHQTYWVQTFVSIVVMPFGMDMSFPAATVILSNHMPREHQGLAASLVNTVVNYSISIALGIAGTVEVYAPGSHDPLLANRNAHYTAIGLAGAGVLFGVSFFVKMMAREGWKVMAH</sequence>
<gene>
    <name evidence="8" type="ORF">K458DRAFT_420389</name>
</gene>
<evidence type="ECO:0000256" key="6">
    <source>
        <dbReference type="SAM" id="Phobius"/>
    </source>
</evidence>
<comment type="subcellular location">
    <subcellularLocation>
        <location evidence="1">Membrane</location>
        <topology evidence="1">Multi-pass membrane protein</topology>
    </subcellularLocation>
</comment>
<feature type="transmembrane region" description="Helical" evidence="6">
    <location>
        <begin position="344"/>
        <end position="361"/>
    </location>
</feature>
<keyword evidence="3 6" id="KW-1133">Transmembrane helix</keyword>
<dbReference type="Pfam" id="PF07690">
    <property type="entry name" value="MFS_1"/>
    <property type="match status" value="1"/>
</dbReference>
<feature type="transmembrane region" description="Helical" evidence="6">
    <location>
        <begin position="185"/>
        <end position="203"/>
    </location>
</feature>
<feature type="transmembrane region" description="Helical" evidence="6">
    <location>
        <begin position="474"/>
        <end position="493"/>
    </location>
</feature>
<feature type="transmembrane region" description="Helical" evidence="6">
    <location>
        <begin position="403"/>
        <end position="429"/>
    </location>
</feature>
<feature type="transmembrane region" description="Helical" evidence="6">
    <location>
        <begin position="576"/>
        <end position="596"/>
    </location>
</feature>
<feature type="transmembrane region" description="Helical" evidence="6">
    <location>
        <begin position="373"/>
        <end position="391"/>
    </location>
</feature>
<feature type="transmembrane region" description="Helical" evidence="6">
    <location>
        <begin position="247"/>
        <end position="265"/>
    </location>
</feature>
<evidence type="ECO:0000256" key="2">
    <source>
        <dbReference type="ARBA" id="ARBA00022692"/>
    </source>
</evidence>
<feature type="region of interest" description="Disordered" evidence="5">
    <location>
        <begin position="1"/>
        <end position="55"/>
    </location>
</feature>
<evidence type="ECO:0000256" key="1">
    <source>
        <dbReference type="ARBA" id="ARBA00004141"/>
    </source>
</evidence>
<feature type="compositionally biased region" description="Basic and acidic residues" evidence="5">
    <location>
        <begin position="24"/>
        <end position="36"/>
    </location>
</feature>
<dbReference type="PANTHER" id="PTHR42718">
    <property type="entry name" value="MAJOR FACILITATOR SUPERFAMILY MULTIDRUG TRANSPORTER MFSC"/>
    <property type="match status" value="1"/>
</dbReference>
<feature type="transmembrane region" description="Helical" evidence="6">
    <location>
        <begin position="499"/>
        <end position="524"/>
    </location>
</feature>
<evidence type="ECO:0000256" key="5">
    <source>
        <dbReference type="SAM" id="MobiDB-lite"/>
    </source>
</evidence>
<feature type="transmembrane region" description="Helical" evidence="6">
    <location>
        <begin position="310"/>
        <end position="332"/>
    </location>
</feature>
<feature type="transmembrane region" description="Helical" evidence="6">
    <location>
        <begin position="215"/>
        <end position="235"/>
    </location>
</feature>
<dbReference type="Gene3D" id="1.20.1250.20">
    <property type="entry name" value="MFS general substrate transporter like domains"/>
    <property type="match status" value="2"/>
</dbReference>
<dbReference type="AlphaFoldDB" id="A0A6G1IUK0"/>
<feature type="transmembrane region" description="Helical" evidence="6">
    <location>
        <begin position="536"/>
        <end position="556"/>
    </location>
</feature>
<dbReference type="OrthoDB" id="2428527at2759"/>
<dbReference type="InterPro" id="IPR011701">
    <property type="entry name" value="MFS"/>
</dbReference>
<evidence type="ECO:0000313" key="9">
    <source>
        <dbReference type="Proteomes" id="UP000799291"/>
    </source>
</evidence>
<feature type="compositionally biased region" description="Polar residues" evidence="5">
    <location>
        <begin position="1"/>
        <end position="12"/>
    </location>
</feature>
<dbReference type="Proteomes" id="UP000799291">
    <property type="component" value="Unassembled WGS sequence"/>
</dbReference>
<protein>
    <submittedName>
        <fullName evidence="8">MFS general substrate transporter</fullName>
    </submittedName>
</protein>
<dbReference type="PANTHER" id="PTHR42718:SF1">
    <property type="entry name" value="LOW AFFINITY AMMONIUM TRANSPORTER"/>
    <property type="match status" value="1"/>
</dbReference>
<keyword evidence="2 6" id="KW-0812">Transmembrane</keyword>
<proteinExistence type="predicted"/>
<dbReference type="PROSITE" id="PS50850">
    <property type="entry name" value="MFS"/>
    <property type="match status" value="1"/>
</dbReference>
<evidence type="ECO:0000256" key="4">
    <source>
        <dbReference type="ARBA" id="ARBA00023136"/>
    </source>
</evidence>
<dbReference type="CDD" id="cd17476">
    <property type="entry name" value="MFS_Amf1_MDR_like"/>
    <property type="match status" value="1"/>
</dbReference>
<evidence type="ECO:0000259" key="7">
    <source>
        <dbReference type="PROSITE" id="PS50850"/>
    </source>
</evidence>
<dbReference type="InterPro" id="IPR020846">
    <property type="entry name" value="MFS_dom"/>
</dbReference>
<feature type="transmembrane region" description="Helical" evidence="6">
    <location>
        <begin position="449"/>
        <end position="467"/>
    </location>
</feature>
<reference evidence="8" key="1">
    <citation type="journal article" date="2020" name="Stud. Mycol.">
        <title>101 Dothideomycetes genomes: a test case for predicting lifestyles and emergence of pathogens.</title>
        <authorList>
            <person name="Haridas S."/>
            <person name="Albert R."/>
            <person name="Binder M."/>
            <person name="Bloem J."/>
            <person name="Labutti K."/>
            <person name="Salamov A."/>
            <person name="Andreopoulos B."/>
            <person name="Baker S."/>
            <person name="Barry K."/>
            <person name="Bills G."/>
            <person name="Bluhm B."/>
            <person name="Cannon C."/>
            <person name="Castanera R."/>
            <person name="Culley D."/>
            <person name="Daum C."/>
            <person name="Ezra D."/>
            <person name="Gonzalez J."/>
            <person name="Henrissat B."/>
            <person name="Kuo A."/>
            <person name="Liang C."/>
            <person name="Lipzen A."/>
            <person name="Lutzoni F."/>
            <person name="Magnuson J."/>
            <person name="Mondo S."/>
            <person name="Nolan M."/>
            <person name="Ohm R."/>
            <person name="Pangilinan J."/>
            <person name="Park H.-J."/>
            <person name="Ramirez L."/>
            <person name="Alfaro M."/>
            <person name="Sun H."/>
            <person name="Tritt A."/>
            <person name="Yoshinaga Y."/>
            <person name="Zwiers L.-H."/>
            <person name="Turgeon B."/>
            <person name="Goodwin S."/>
            <person name="Spatafora J."/>
            <person name="Crous P."/>
            <person name="Grigoriev I."/>
        </authorList>
    </citation>
    <scope>NUCLEOTIDE SEQUENCE</scope>
    <source>
        <strain evidence="8">CBS 122367</strain>
    </source>
</reference>
<name>A0A6G1IUK0_9PLEO</name>
<dbReference type="EMBL" id="MU005590">
    <property type="protein sequence ID" value="KAF2681621.1"/>
    <property type="molecule type" value="Genomic_DNA"/>
</dbReference>
<organism evidence="8 9">
    <name type="scientific">Lentithecium fluviatile CBS 122367</name>
    <dbReference type="NCBI Taxonomy" id="1168545"/>
    <lineage>
        <taxon>Eukaryota</taxon>
        <taxon>Fungi</taxon>
        <taxon>Dikarya</taxon>
        <taxon>Ascomycota</taxon>
        <taxon>Pezizomycotina</taxon>
        <taxon>Dothideomycetes</taxon>
        <taxon>Pleosporomycetidae</taxon>
        <taxon>Pleosporales</taxon>
        <taxon>Massarineae</taxon>
        <taxon>Lentitheciaceae</taxon>
        <taxon>Lentithecium</taxon>
    </lineage>
</organism>
<feature type="transmembrane region" description="Helical" evidence="6">
    <location>
        <begin position="146"/>
        <end position="165"/>
    </location>
</feature>
<dbReference type="GO" id="GO:0022857">
    <property type="term" value="F:transmembrane transporter activity"/>
    <property type="evidence" value="ECO:0007669"/>
    <property type="project" value="InterPro"/>
</dbReference>
<dbReference type="GO" id="GO:0016020">
    <property type="term" value="C:membrane"/>
    <property type="evidence" value="ECO:0007669"/>
    <property type="project" value="UniProtKB-SubCell"/>
</dbReference>
<dbReference type="InterPro" id="IPR036259">
    <property type="entry name" value="MFS_trans_sf"/>
</dbReference>
<keyword evidence="9" id="KW-1185">Reference proteome</keyword>